<dbReference type="InterPro" id="IPR017850">
    <property type="entry name" value="Alkaline_phosphatase_core_sf"/>
</dbReference>
<dbReference type="AlphaFoldDB" id="L7CFU8"/>
<evidence type="ECO:0000313" key="2">
    <source>
        <dbReference type="Proteomes" id="UP000010959"/>
    </source>
</evidence>
<comment type="caution">
    <text evidence="1">The sequence shown here is derived from an EMBL/GenBank/DDBJ whole genome shotgun (WGS) entry which is preliminary data.</text>
</comment>
<dbReference type="EMBL" id="AMWG01000092">
    <property type="protein sequence ID" value="ELP32740.1"/>
    <property type="molecule type" value="Genomic_DNA"/>
</dbReference>
<gene>
    <name evidence="1" type="ORF">RBSWK_03311</name>
</gene>
<dbReference type="Gene3D" id="3.40.720.10">
    <property type="entry name" value="Alkaline Phosphatase, subunit A"/>
    <property type="match status" value="1"/>
</dbReference>
<dbReference type="PATRIC" id="fig|993516.3.peg.3523"/>
<name>L7CFU8_RHOBT</name>
<protein>
    <submittedName>
        <fullName evidence="1">N-acetylgalactosamine-6-sulfate sulfatase</fullName>
    </submittedName>
</protein>
<evidence type="ECO:0000313" key="1">
    <source>
        <dbReference type="EMBL" id="ELP32740.1"/>
    </source>
</evidence>
<accession>L7CFU8</accession>
<reference evidence="1 2" key="1">
    <citation type="journal article" date="2013" name="Mar. Genomics">
        <title>Expression of sulfatases in Rhodopirellula baltica and the diversity of sulfatases in the genus Rhodopirellula.</title>
        <authorList>
            <person name="Wegner C.E."/>
            <person name="Richter-Heitmann T."/>
            <person name="Klindworth A."/>
            <person name="Klockow C."/>
            <person name="Richter M."/>
            <person name="Achstetter T."/>
            <person name="Glockner F.O."/>
            <person name="Harder J."/>
        </authorList>
    </citation>
    <scope>NUCLEOTIDE SEQUENCE [LARGE SCALE GENOMIC DNA]</scope>
    <source>
        <strain evidence="1 2">SWK14</strain>
    </source>
</reference>
<proteinExistence type="predicted"/>
<dbReference type="Proteomes" id="UP000010959">
    <property type="component" value="Unassembled WGS sequence"/>
</dbReference>
<dbReference type="SUPFAM" id="SSF53649">
    <property type="entry name" value="Alkaline phosphatase-like"/>
    <property type="match status" value="1"/>
</dbReference>
<sequence length="70" mass="7946">MAHLGCREHVYVKMPNIDRLAREKTDFDRFTVASGVYSPSRTAVMTGHFPARYHIDRNLANNLIPDSSTP</sequence>
<organism evidence="1 2">
    <name type="scientific">Rhodopirellula baltica SWK14</name>
    <dbReference type="NCBI Taxonomy" id="993516"/>
    <lineage>
        <taxon>Bacteria</taxon>
        <taxon>Pseudomonadati</taxon>
        <taxon>Planctomycetota</taxon>
        <taxon>Planctomycetia</taxon>
        <taxon>Pirellulales</taxon>
        <taxon>Pirellulaceae</taxon>
        <taxon>Rhodopirellula</taxon>
    </lineage>
</organism>